<accession>A0ABS6JKS4</accession>
<sequence length="106" mass="12050">MSSSIAYSLRGTSEATTEVKERTSSYFFEFAVQRAFTSRICIELPQRTGRPNIGHATGRGVLLDGRIFFRAILVEEEALPYAREPRRLHFSYQGCSKFLFSHSIPV</sequence>
<organism evidence="1 2">
    <name type="scientific">Evansella tamaricis</name>
    <dbReference type="NCBI Taxonomy" id="2069301"/>
    <lineage>
        <taxon>Bacteria</taxon>
        <taxon>Bacillati</taxon>
        <taxon>Bacillota</taxon>
        <taxon>Bacilli</taxon>
        <taxon>Bacillales</taxon>
        <taxon>Bacillaceae</taxon>
        <taxon>Evansella</taxon>
    </lineage>
</organism>
<proteinExistence type="predicted"/>
<name>A0ABS6JKS4_9BACI</name>
<evidence type="ECO:0000313" key="1">
    <source>
        <dbReference type="EMBL" id="MBU9714286.1"/>
    </source>
</evidence>
<dbReference type="RefSeq" id="WP_217068729.1">
    <property type="nucleotide sequence ID" value="NZ_JAHQCS010000171.1"/>
</dbReference>
<reference evidence="1 2" key="1">
    <citation type="submission" date="2021-06" db="EMBL/GenBank/DDBJ databases">
        <title>Bacillus sp. RD4P76, an endophyte from a halophyte.</title>
        <authorList>
            <person name="Sun J.-Q."/>
        </authorList>
    </citation>
    <scope>NUCLEOTIDE SEQUENCE [LARGE SCALE GENOMIC DNA]</scope>
    <source>
        <strain evidence="1 2">CGMCC 1.15917</strain>
    </source>
</reference>
<evidence type="ECO:0000313" key="2">
    <source>
        <dbReference type="Proteomes" id="UP000784880"/>
    </source>
</evidence>
<comment type="caution">
    <text evidence="1">The sequence shown here is derived from an EMBL/GenBank/DDBJ whole genome shotgun (WGS) entry which is preliminary data.</text>
</comment>
<gene>
    <name evidence="1" type="ORF">KS419_21330</name>
</gene>
<dbReference type="EMBL" id="JAHQCS010000171">
    <property type="protein sequence ID" value="MBU9714286.1"/>
    <property type="molecule type" value="Genomic_DNA"/>
</dbReference>
<keyword evidence="2" id="KW-1185">Reference proteome</keyword>
<protein>
    <submittedName>
        <fullName evidence="1">Uncharacterized protein</fullName>
    </submittedName>
</protein>
<dbReference type="Proteomes" id="UP000784880">
    <property type="component" value="Unassembled WGS sequence"/>
</dbReference>